<dbReference type="RefSeq" id="WP_206736525.1">
    <property type="nucleotide sequence ID" value="NZ_JACCBI010000001.1"/>
</dbReference>
<dbReference type="InterPro" id="IPR001650">
    <property type="entry name" value="Helicase_C-like"/>
</dbReference>
<dbReference type="InterPro" id="IPR018973">
    <property type="entry name" value="MZB"/>
</dbReference>
<dbReference type="PANTHER" id="PTHR47957">
    <property type="entry name" value="ATP-DEPENDENT HELICASE HRQ1"/>
    <property type="match status" value="1"/>
</dbReference>
<evidence type="ECO:0000259" key="4">
    <source>
        <dbReference type="PROSITE" id="PS51192"/>
    </source>
</evidence>
<evidence type="ECO:0000256" key="2">
    <source>
        <dbReference type="ARBA" id="ARBA00022840"/>
    </source>
</evidence>
<dbReference type="GO" id="GO:0006289">
    <property type="term" value="P:nucleotide-excision repair"/>
    <property type="evidence" value="ECO:0007669"/>
    <property type="project" value="TreeGrafter"/>
</dbReference>
<dbReference type="InterPro" id="IPR027417">
    <property type="entry name" value="P-loop_NTPase"/>
</dbReference>
<gene>
    <name evidence="6" type="ORF">BJ972_003227</name>
</gene>
<dbReference type="InterPro" id="IPR011545">
    <property type="entry name" value="DEAD/DEAH_box_helicase_dom"/>
</dbReference>
<keyword evidence="6" id="KW-0347">Helicase</keyword>
<accession>A0A852S5Y2</accession>
<dbReference type="Pfam" id="PF00271">
    <property type="entry name" value="Helicase_C"/>
    <property type="match status" value="1"/>
</dbReference>
<dbReference type="GO" id="GO:0043138">
    <property type="term" value="F:3'-5' DNA helicase activity"/>
    <property type="evidence" value="ECO:0007669"/>
    <property type="project" value="TreeGrafter"/>
</dbReference>
<evidence type="ECO:0000256" key="3">
    <source>
        <dbReference type="SAM" id="MobiDB-lite"/>
    </source>
</evidence>
<feature type="domain" description="Helicase ATP-binding" evidence="4">
    <location>
        <begin position="117"/>
        <end position="414"/>
    </location>
</feature>
<evidence type="ECO:0000313" key="7">
    <source>
        <dbReference type="Proteomes" id="UP000581087"/>
    </source>
</evidence>
<dbReference type="InterPro" id="IPR014001">
    <property type="entry name" value="Helicase_ATP-bd"/>
</dbReference>
<dbReference type="Gene3D" id="3.40.50.300">
    <property type="entry name" value="P-loop containing nucleotide triphosphate hydrolases"/>
    <property type="match status" value="2"/>
</dbReference>
<feature type="compositionally biased region" description="Acidic residues" evidence="3">
    <location>
        <begin position="1336"/>
        <end position="1350"/>
    </location>
</feature>
<dbReference type="PROSITE" id="PS51194">
    <property type="entry name" value="HELICASE_CTER"/>
    <property type="match status" value="1"/>
</dbReference>
<feature type="domain" description="Helicase C-terminal" evidence="5">
    <location>
        <begin position="1046"/>
        <end position="1215"/>
    </location>
</feature>
<dbReference type="SMART" id="SM00490">
    <property type="entry name" value="HELICc"/>
    <property type="match status" value="1"/>
</dbReference>
<keyword evidence="6" id="KW-0378">Hydrolase</keyword>
<keyword evidence="2" id="KW-0067">ATP-binding</keyword>
<sequence length="1861" mass="206696">MDDDNLRGRNTLTSEAPTIAETIDDIQAALREYIEATYHVGHPMVIDQRRQLLNEEGVIFREPFIESTPRYRTERKFADLKVDVAVQQLFSALTHRLGDLDPLLFDPPYTHQANALEWACRDGSSLAVTTGTGSGKTESFLLPMLAKLATEAAHSPASFAAPAVRAMILYPMNALVNDQLGRLRRLLGDPRVTTQFTAWAGRPARFARYTSRTLYPGVRTRERDQRRLGSIEDFYVLLHDRAENPKAKWHAEAVELIEKLQVRGKWPAKPDIKKWYGDTGSRWQDKDGNFIRAVMQPDDPELLTRHEVLASPPDVIITNYSMLEYMLMRPLERPVFDETRQWLADNPNERFMLIVDEAHLYRGAAGAEVALLLRRLRARLGITPDRLQVITTSASFASAEYAREFAAQLSGKDIADFRTVEGELKLREPATVGSAVDAALLASLPMGDYYNGDSGEDKTLAVSDLLEYRGQDLQDRPVGESLFDALHDFEPLALLVNETMQKAQPVSELGTVIFPGVDRTIADRAVSTLLALGSAARQSPDEPGLLPCRVHGFFRGLAGLWACLDPGCEALDEHLRGTGPIGKLYHQPRSACACGARVFEYFTCRHCGSSYARAYTDDLIEPSYLWHEQGGAFQAAAGSIPELFALDLLLEDPTTNVKLADLDLVTGALDSKRLGSRVRRVYLPELRGGELITTEGDDDEHEQSNANGEFKPCGVCARSAGYGRSSVQDHQTKGDQPFQALITRQIEVQPPSREHSEFTPLRGRKVLAFSDSRQVAARLAPNLQNYSMRDVIRPLVLRGWTDLDAQVLIRNELSLQQMFLATMVGASALKARLRPELKPAESMKILDDVAAKVAAGALTGETSELLGLMILQPTPPVALLRAMYATLTDKYYGLTSLGLASFREKGAKRKDVLAKLPALDDLATTDEEKLALVRIWLGFWASKGIWFQSMQEGEWWKVKGGVHPHSGKFDGFARWLDTKPLKKQFNDEWLPTLLATFCEPIGGKYRLRAGDVALDVSDAWGYCEHCRYTQRPFPGSTKCVNCRANAVRILDPNTDAVFQARKGYYRASAARALQEFPETPMGIIAREHTAQLNAAQSDEVFSRAEQYELLFQDIDVSLPGQDGEQQPAVDVLSCTTTMEVGIDIGSLSGVALRNMPPSRANYQQRAGRAGRRGNAVATVVAFGSADTHDDQYFRNPAAMIRGKVEDPRLTMDNDEIARRHVTAYLLQRYHQDRLPTIDPDEQKQLFEVLGTVPGFVGTSSSLNRTDFEDWLGQNKTVLRAEIDDWLPSELATVRSEILDNFVSATLREIDRALKISADGSVPEIAEGGLAPQQNEIEGDSPAEDGAELPDEERSQTNLLDRLLYEGVLPRYAFPTDVVSFHVFDVNKSEQFNTAYQYTPSQGLNVALSQYAPGKVVWIDNKEWTSGAIYSPMQADRFKAWQERWLYFECSVCHYAMHVRSTEAERGEERECPACGTPESFGKAMNWMRPPGFAHRATKDPGTSPDDAPAVSYATRAKLVAEGPDEEGKWAAVSDRVTQAYQRSTLLVTNTGPNNEGYNYCTICGLIEPVKNASGEVFGSHKKPYPDDKNQDCPGSKSSRGLVLGTDFKSDVLLVRLRVNSPVRLRPEWLSTHVALRTLAEALTIAATQKLGIEASEIQAEYRPALTPLGHKGEEAEIYLYDTLAGGAGFTRRVQEFGLSIFTDALERLEQCPAGCDESCYQCLRSFRNRFEHGLLDRKVGASLLRYLLFGEPPTLDQTRLDLSADKLFADLESRDLPDTVFKRNEVVEVPGLGPITAPILATRVGQQWIIGIHGPLTLDVPPTQELHDAKEYGGVQVPLIDDMVIARNLPFATNSVIKTLS</sequence>
<protein>
    <submittedName>
        <fullName evidence="6">ATP-dependent helicase YprA (DUF1998 family)</fullName>
    </submittedName>
</protein>
<dbReference type="SMART" id="SM00487">
    <property type="entry name" value="DEXDc"/>
    <property type="match status" value="1"/>
</dbReference>
<evidence type="ECO:0000259" key="5">
    <source>
        <dbReference type="PROSITE" id="PS51194"/>
    </source>
</evidence>
<comment type="caution">
    <text evidence="6">The sequence shown here is derived from an EMBL/GenBank/DDBJ whole genome shotgun (WGS) entry which is preliminary data.</text>
</comment>
<dbReference type="Proteomes" id="UP000581087">
    <property type="component" value="Unassembled WGS sequence"/>
</dbReference>
<proteinExistence type="predicted"/>
<name>A0A852S5Y2_9MICO</name>
<dbReference type="PROSITE" id="PS51192">
    <property type="entry name" value="HELICASE_ATP_BIND_1"/>
    <property type="match status" value="1"/>
</dbReference>
<dbReference type="PANTHER" id="PTHR47957:SF3">
    <property type="entry name" value="ATP-DEPENDENT HELICASE HRQ1"/>
    <property type="match status" value="1"/>
</dbReference>
<keyword evidence="1" id="KW-0547">Nucleotide-binding</keyword>
<dbReference type="GO" id="GO:0036297">
    <property type="term" value="P:interstrand cross-link repair"/>
    <property type="evidence" value="ECO:0007669"/>
    <property type="project" value="TreeGrafter"/>
</dbReference>
<dbReference type="GO" id="GO:0005524">
    <property type="term" value="F:ATP binding"/>
    <property type="evidence" value="ECO:0007669"/>
    <property type="project" value="UniProtKB-KW"/>
</dbReference>
<dbReference type="EMBL" id="JACCBI010000001">
    <property type="protein sequence ID" value="NYD68708.1"/>
    <property type="molecule type" value="Genomic_DNA"/>
</dbReference>
<dbReference type="Pfam" id="PF00270">
    <property type="entry name" value="DEAD"/>
    <property type="match status" value="1"/>
</dbReference>
<dbReference type="GO" id="GO:0003676">
    <property type="term" value="F:nucleic acid binding"/>
    <property type="evidence" value="ECO:0007669"/>
    <property type="project" value="InterPro"/>
</dbReference>
<reference evidence="6 7" key="1">
    <citation type="submission" date="2020-07" db="EMBL/GenBank/DDBJ databases">
        <title>Sequencing the genomes of 1000 actinobacteria strains.</title>
        <authorList>
            <person name="Klenk H.-P."/>
        </authorList>
    </citation>
    <scope>NUCLEOTIDE SEQUENCE [LARGE SCALE GENOMIC DNA]</scope>
    <source>
        <strain evidence="6 7">DSM 23870</strain>
    </source>
</reference>
<evidence type="ECO:0000256" key="1">
    <source>
        <dbReference type="ARBA" id="ARBA00022741"/>
    </source>
</evidence>
<organism evidence="6 7">
    <name type="scientific">Agromyces atrinae</name>
    <dbReference type="NCBI Taxonomy" id="592376"/>
    <lineage>
        <taxon>Bacteria</taxon>
        <taxon>Bacillati</taxon>
        <taxon>Actinomycetota</taxon>
        <taxon>Actinomycetes</taxon>
        <taxon>Micrococcales</taxon>
        <taxon>Microbacteriaceae</taxon>
        <taxon>Agromyces</taxon>
    </lineage>
</organism>
<dbReference type="SUPFAM" id="SSF52540">
    <property type="entry name" value="P-loop containing nucleoside triphosphate hydrolases"/>
    <property type="match status" value="2"/>
</dbReference>
<evidence type="ECO:0000313" key="6">
    <source>
        <dbReference type="EMBL" id="NYD68708.1"/>
    </source>
</evidence>
<feature type="region of interest" description="Disordered" evidence="3">
    <location>
        <begin position="1324"/>
        <end position="1350"/>
    </location>
</feature>
<dbReference type="Pfam" id="PF09369">
    <property type="entry name" value="MZB"/>
    <property type="match status" value="1"/>
</dbReference>